<feature type="region of interest" description="Disordered" evidence="4">
    <location>
        <begin position="301"/>
        <end position="324"/>
    </location>
</feature>
<feature type="region of interest" description="Disordered" evidence="4">
    <location>
        <begin position="556"/>
        <end position="579"/>
    </location>
</feature>
<protein>
    <submittedName>
        <fullName evidence="5">Uncharacterized protein</fullName>
    </submittedName>
</protein>
<feature type="region of interest" description="Disordered" evidence="4">
    <location>
        <begin position="78"/>
        <end position="104"/>
    </location>
</feature>
<feature type="region of interest" description="Disordered" evidence="4">
    <location>
        <begin position="175"/>
        <end position="196"/>
    </location>
</feature>
<evidence type="ECO:0000256" key="4">
    <source>
        <dbReference type="SAM" id="MobiDB-lite"/>
    </source>
</evidence>
<dbReference type="PANTHER" id="PTHR24198:SF165">
    <property type="entry name" value="ANKYRIN REPEAT-CONTAINING PROTEIN-RELATED"/>
    <property type="match status" value="1"/>
</dbReference>
<evidence type="ECO:0000256" key="3">
    <source>
        <dbReference type="PROSITE-ProRule" id="PRU00023"/>
    </source>
</evidence>
<keyword evidence="1" id="KW-0677">Repeat</keyword>
<keyword evidence="6" id="KW-1185">Reference proteome</keyword>
<feature type="region of interest" description="Disordered" evidence="4">
    <location>
        <begin position="627"/>
        <end position="679"/>
    </location>
</feature>
<reference evidence="5" key="2">
    <citation type="submission" date="2023-05" db="EMBL/GenBank/DDBJ databases">
        <authorList>
            <consortium name="Lawrence Berkeley National Laboratory"/>
            <person name="Steindorff A."/>
            <person name="Hensen N."/>
            <person name="Bonometti L."/>
            <person name="Westerberg I."/>
            <person name="Brannstrom I.O."/>
            <person name="Guillou S."/>
            <person name="Cros-Aarteil S."/>
            <person name="Calhoun S."/>
            <person name="Haridas S."/>
            <person name="Kuo A."/>
            <person name="Mondo S."/>
            <person name="Pangilinan J."/>
            <person name="Riley R."/>
            <person name="Labutti K."/>
            <person name="Andreopoulos B."/>
            <person name="Lipzen A."/>
            <person name="Chen C."/>
            <person name="Yanf M."/>
            <person name="Daum C."/>
            <person name="Ng V."/>
            <person name="Clum A."/>
            <person name="Ohm R."/>
            <person name="Martin F."/>
            <person name="Silar P."/>
            <person name="Natvig D."/>
            <person name="Lalanne C."/>
            <person name="Gautier V."/>
            <person name="Ament-Velasquez S.L."/>
            <person name="Kruys A."/>
            <person name="Hutchinson M.I."/>
            <person name="Powell A.J."/>
            <person name="Barry K."/>
            <person name="Miller A.N."/>
            <person name="Grigoriev I.V."/>
            <person name="Debuchy R."/>
            <person name="Gladieux P."/>
            <person name="Thoren M.H."/>
            <person name="Johannesson H."/>
        </authorList>
    </citation>
    <scope>NUCLEOTIDE SEQUENCE</scope>
    <source>
        <strain evidence="5">CBS 892.96</strain>
    </source>
</reference>
<feature type="repeat" description="ANK" evidence="3">
    <location>
        <begin position="748"/>
        <end position="780"/>
    </location>
</feature>
<dbReference type="PROSITE" id="PS50297">
    <property type="entry name" value="ANK_REP_REGION"/>
    <property type="match status" value="1"/>
</dbReference>
<feature type="region of interest" description="Disordered" evidence="4">
    <location>
        <begin position="213"/>
        <end position="233"/>
    </location>
</feature>
<name>A0AAN7A426_9PEZI</name>
<dbReference type="EMBL" id="MU866422">
    <property type="protein sequence ID" value="KAK4172464.1"/>
    <property type="molecule type" value="Genomic_DNA"/>
</dbReference>
<evidence type="ECO:0000256" key="1">
    <source>
        <dbReference type="ARBA" id="ARBA00022737"/>
    </source>
</evidence>
<dbReference type="SUPFAM" id="SSF48403">
    <property type="entry name" value="Ankyrin repeat"/>
    <property type="match status" value="1"/>
</dbReference>
<sequence length="843" mass="91856">MAQAGVSPLPVSISTIMPADMMAHLGSGQAPAGLVMYGLYGLDTFEHARIDEYQAPFPTNNRRRPCSSGFPKPCVFDSMASSPSPGSVTTAPSREGSRIGRPPQWTVSRSRKLARLYLYTTLSIERIIRVLEDDVFKPRKNSAQKTIHKMLDNDPRYLRPESRIEMNQRINNLAASATRRRKKTGASAYEPGPRGATMDALYDEKEVNLAKTEVSSVSGSSRRVEEGPSFDFAGSPDALLSPIRWSMPLSAQTAEVTDFAGSSDRGSAMVQDLKRRLSDCSTHFAHQITSLVKEFTIAGTSQDELSTGRRPSAALSDRSGHDDLPQVEISQEPFEAFPEPAFAVPGDFLSAHRRNCADFPGQQHGVGDCWCSIAGDTSMDQNSWLMPTGELSVRARHVLNHPSPGSLSLCDSFGNTPLHLFATLEGYQDTLFRLVLKCDIESLKMVNTAGQIFLHTLNLEWFFNLTDPSTLLKQLLSYIKDSAPDLVYATDVYGRTFFHRAHSLVRDPEALANLFSPFDSIRAARRDAFGFNPLGSSLTGDQGPYIPPRRGGSLSPQVEYFTSSSTGGPSRGHSASPSDNDSFLAYHARLVEVIQSSYNNPHMEDAEGRNGLHCLAEAILNQQSMNRHVSSSSAIGASSIHQRPSLKRKLESSKESITSFPSPSSASSASTAAPSNESTLTTRLRHLTGLLHHSHVDVNAYDKSGNTPLMAFITHIPDDQDDKSKTLLALLETLIRAKGSKIEARNRRGETALLVAARLGRKVALTTLLEHGANVHARDVDGRGVLEVVDEVCKGAGRGDRGKGAGKGDVSLYARAEACRVLLTGRRDWGVVGRPGVGREWRA</sequence>
<dbReference type="Gene3D" id="1.25.40.20">
    <property type="entry name" value="Ankyrin repeat-containing domain"/>
    <property type="match status" value="1"/>
</dbReference>
<feature type="compositionally biased region" description="Low complexity" evidence="4">
    <location>
        <begin position="630"/>
        <end position="640"/>
    </location>
</feature>
<dbReference type="PANTHER" id="PTHR24198">
    <property type="entry name" value="ANKYRIN REPEAT AND PROTEIN KINASE DOMAIN-CONTAINING PROTEIN"/>
    <property type="match status" value="1"/>
</dbReference>
<dbReference type="InterPro" id="IPR002110">
    <property type="entry name" value="Ankyrin_rpt"/>
</dbReference>
<feature type="compositionally biased region" description="Polar residues" evidence="4">
    <location>
        <begin position="79"/>
        <end position="92"/>
    </location>
</feature>
<evidence type="ECO:0000256" key="2">
    <source>
        <dbReference type="ARBA" id="ARBA00023043"/>
    </source>
</evidence>
<gene>
    <name evidence="5" type="ORF">QBC36DRAFT_362696</name>
</gene>
<evidence type="ECO:0000313" key="6">
    <source>
        <dbReference type="Proteomes" id="UP001302321"/>
    </source>
</evidence>
<proteinExistence type="predicted"/>
<evidence type="ECO:0000313" key="5">
    <source>
        <dbReference type="EMBL" id="KAK4172464.1"/>
    </source>
</evidence>
<dbReference type="Pfam" id="PF00023">
    <property type="entry name" value="Ank"/>
    <property type="match status" value="1"/>
</dbReference>
<comment type="caution">
    <text evidence="5">The sequence shown here is derived from an EMBL/GenBank/DDBJ whole genome shotgun (WGS) entry which is preliminary data.</text>
</comment>
<feature type="compositionally biased region" description="Low complexity" evidence="4">
    <location>
        <begin position="655"/>
        <end position="679"/>
    </location>
</feature>
<dbReference type="PROSITE" id="PS50088">
    <property type="entry name" value="ANK_REPEAT"/>
    <property type="match status" value="1"/>
</dbReference>
<dbReference type="Proteomes" id="UP001302321">
    <property type="component" value="Unassembled WGS sequence"/>
</dbReference>
<dbReference type="SMART" id="SM00248">
    <property type="entry name" value="ANK"/>
    <property type="match status" value="3"/>
</dbReference>
<dbReference type="AlphaFoldDB" id="A0AAN7A426"/>
<organism evidence="5 6">
    <name type="scientific">Triangularia setosa</name>
    <dbReference type="NCBI Taxonomy" id="2587417"/>
    <lineage>
        <taxon>Eukaryota</taxon>
        <taxon>Fungi</taxon>
        <taxon>Dikarya</taxon>
        <taxon>Ascomycota</taxon>
        <taxon>Pezizomycotina</taxon>
        <taxon>Sordariomycetes</taxon>
        <taxon>Sordariomycetidae</taxon>
        <taxon>Sordariales</taxon>
        <taxon>Podosporaceae</taxon>
        <taxon>Triangularia</taxon>
    </lineage>
</organism>
<dbReference type="InterPro" id="IPR036770">
    <property type="entry name" value="Ankyrin_rpt-contain_sf"/>
</dbReference>
<accession>A0AAN7A426</accession>
<reference evidence="5" key="1">
    <citation type="journal article" date="2023" name="Mol. Phylogenet. Evol.">
        <title>Genome-scale phylogeny and comparative genomics of the fungal order Sordariales.</title>
        <authorList>
            <person name="Hensen N."/>
            <person name="Bonometti L."/>
            <person name="Westerberg I."/>
            <person name="Brannstrom I.O."/>
            <person name="Guillou S."/>
            <person name="Cros-Aarteil S."/>
            <person name="Calhoun S."/>
            <person name="Haridas S."/>
            <person name="Kuo A."/>
            <person name="Mondo S."/>
            <person name="Pangilinan J."/>
            <person name="Riley R."/>
            <person name="LaButti K."/>
            <person name="Andreopoulos B."/>
            <person name="Lipzen A."/>
            <person name="Chen C."/>
            <person name="Yan M."/>
            <person name="Daum C."/>
            <person name="Ng V."/>
            <person name="Clum A."/>
            <person name="Steindorff A."/>
            <person name="Ohm R.A."/>
            <person name="Martin F."/>
            <person name="Silar P."/>
            <person name="Natvig D.O."/>
            <person name="Lalanne C."/>
            <person name="Gautier V."/>
            <person name="Ament-Velasquez S.L."/>
            <person name="Kruys A."/>
            <person name="Hutchinson M.I."/>
            <person name="Powell A.J."/>
            <person name="Barry K."/>
            <person name="Miller A.N."/>
            <person name="Grigoriev I.V."/>
            <person name="Debuchy R."/>
            <person name="Gladieux P."/>
            <person name="Hiltunen Thoren M."/>
            <person name="Johannesson H."/>
        </authorList>
    </citation>
    <scope>NUCLEOTIDE SEQUENCE</scope>
    <source>
        <strain evidence="5">CBS 892.96</strain>
    </source>
</reference>
<keyword evidence="2 3" id="KW-0040">ANK repeat</keyword>